<reference evidence="2" key="1">
    <citation type="journal article" date="2022" name="bioRxiv">
        <title>Sequencing and chromosome-scale assembly of the giantPleurodeles waltlgenome.</title>
        <authorList>
            <person name="Brown T."/>
            <person name="Elewa A."/>
            <person name="Iarovenko S."/>
            <person name="Subramanian E."/>
            <person name="Araus A.J."/>
            <person name="Petzold A."/>
            <person name="Susuki M."/>
            <person name="Suzuki K.-i.T."/>
            <person name="Hayashi T."/>
            <person name="Toyoda A."/>
            <person name="Oliveira C."/>
            <person name="Osipova E."/>
            <person name="Leigh N.D."/>
            <person name="Simon A."/>
            <person name="Yun M.H."/>
        </authorList>
    </citation>
    <scope>NUCLEOTIDE SEQUENCE</scope>
    <source>
        <strain evidence="2">20211129_DDA</strain>
        <tissue evidence="2">Liver</tissue>
    </source>
</reference>
<sequence length="107" mass="11706">MSKENRIDLQKDRNASGRKFKALSRRHRNPKDAEGAMDLSCPRDAQSVLLALLAASAFLGISFFSDQLPSVTSCGSSRPSKDVETADLRWPRTFPLSGPGREPETSA</sequence>
<comment type="caution">
    <text evidence="2">The sequence shown here is derived from an EMBL/GenBank/DDBJ whole genome shotgun (WGS) entry which is preliminary data.</text>
</comment>
<proteinExistence type="predicted"/>
<evidence type="ECO:0000313" key="2">
    <source>
        <dbReference type="EMBL" id="KAJ1199749.1"/>
    </source>
</evidence>
<dbReference type="Proteomes" id="UP001066276">
    <property type="component" value="Chromosome 2_1"/>
</dbReference>
<feature type="compositionally biased region" description="Basic residues" evidence="1">
    <location>
        <begin position="16"/>
        <end position="29"/>
    </location>
</feature>
<protein>
    <submittedName>
        <fullName evidence="2">Uncharacterized protein</fullName>
    </submittedName>
</protein>
<name>A0AAV7VI82_PLEWA</name>
<dbReference type="AlphaFoldDB" id="A0AAV7VI82"/>
<evidence type="ECO:0000313" key="3">
    <source>
        <dbReference type="Proteomes" id="UP001066276"/>
    </source>
</evidence>
<feature type="region of interest" description="Disordered" evidence="1">
    <location>
        <begin position="1"/>
        <end position="38"/>
    </location>
</feature>
<accession>A0AAV7VI82</accession>
<keyword evidence="3" id="KW-1185">Reference proteome</keyword>
<dbReference type="EMBL" id="JANPWB010000003">
    <property type="protein sequence ID" value="KAJ1199749.1"/>
    <property type="molecule type" value="Genomic_DNA"/>
</dbReference>
<feature type="compositionally biased region" description="Basic and acidic residues" evidence="1">
    <location>
        <begin position="1"/>
        <end position="15"/>
    </location>
</feature>
<gene>
    <name evidence="2" type="ORF">NDU88_003582</name>
</gene>
<evidence type="ECO:0000256" key="1">
    <source>
        <dbReference type="SAM" id="MobiDB-lite"/>
    </source>
</evidence>
<organism evidence="2 3">
    <name type="scientific">Pleurodeles waltl</name>
    <name type="common">Iberian ribbed newt</name>
    <dbReference type="NCBI Taxonomy" id="8319"/>
    <lineage>
        <taxon>Eukaryota</taxon>
        <taxon>Metazoa</taxon>
        <taxon>Chordata</taxon>
        <taxon>Craniata</taxon>
        <taxon>Vertebrata</taxon>
        <taxon>Euteleostomi</taxon>
        <taxon>Amphibia</taxon>
        <taxon>Batrachia</taxon>
        <taxon>Caudata</taxon>
        <taxon>Salamandroidea</taxon>
        <taxon>Salamandridae</taxon>
        <taxon>Pleurodelinae</taxon>
        <taxon>Pleurodeles</taxon>
    </lineage>
</organism>